<dbReference type="PANTHER" id="PTHR43000">
    <property type="entry name" value="DTDP-D-GLUCOSE 4,6-DEHYDRATASE-RELATED"/>
    <property type="match status" value="1"/>
</dbReference>
<dbReference type="InterPro" id="IPR001509">
    <property type="entry name" value="Epimerase_deHydtase"/>
</dbReference>
<feature type="domain" description="NAD-dependent epimerase/dehydratase" evidence="3">
    <location>
        <begin position="3"/>
        <end position="229"/>
    </location>
</feature>
<dbReference type="GO" id="GO:0003978">
    <property type="term" value="F:UDP-glucose 4-epimerase activity"/>
    <property type="evidence" value="ECO:0007669"/>
    <property type="project" value="UniProtKB-EC"/>
</dbReference>
<dbReference type="EC" id="5.1.3.2" evidence="4"/>
<keyword evidence="5" id="KW-1185">Reference proteome</keyword>
<dbReference type="Proteomes" id="UP001237448">
    <property type="component" value="Unassembled WGS sequence"/>
</dbReference>
<evidence type="ECO:0000313" key="5">
    <source>
        <dbReference type="Proteomes" id="UP001237448"/>
    </source>
</evidence>
<evidence type="ECO:0000256" key="2">
    <source>
        <dbReference type="ARBA" id="ARBA00007637"/>
    </source>
</evidence>
<evidence type="ECO:0000256" key="1">
    <source>
        <dbReference type="ARBA" id="ARBA00005125"/>
    </source>
</evidence>
<dbReference type="Pfam" id="PF01370">
    <property type="entry name" value="Epimerase"/>
    <property type="match status" value="1"/>
</dbReference>
<dbReference type="EMBL" id="JAUSVK010000001">
    <property type="protein sequence ID" value="MDQ0395685.1"/>
    <property type="molecule type" value="Genomic_DNA"/>
</dbReference>
<comment type="caution">
    <text evidence="4">The sequence shown here is derived from an EMBL/GenBank/DDBJ whole genome shotgun (WGS) entry which is preliminary data.</text>
</comment>
<name>A0ABU0FNT2_9HYPH</name>
<sequence>MNVLLTGAAGLIGMALRPMLAARGHKVVPIDITGFGRDDPALRLVGLDERGPLEALIREEAIDAVLHCGAISGPMMAQGEPLKLVSANIDATALLLDLARVHAMRRFVFCSSISVYGDVGAAAITEATPLRPTSVYGATKVACEQLIQGFAVEYGLAGVSLRIGRVYGPYRRANCHLNALIRNAERGVETEIPCDPGFVYHYVYADDVAEAMIAALEARDLPHREYNVGSGEALTMPAIVEKAAAAHPDMRPRLVPGADDVPDVQTRFDVALIAADLGWKPRFPIAEGLAAYRDAIRAGKAAA</sequence>
<keyword evidence="4" id="KW-0413">Isomerase</keyword>
<comment type="pathway">
    <text evidence="1">Bacterial outer membrane biogenesis; LPS O-antigen biosynthesis.</text>
</comment>
<dbReference type="CDD" id="cd08946">
    <property type="entry name" value="SDR_e"/>
    <property type="match status" value="1"/>
</dbReference>
<protein>
    <submittedName>
        <fullName evidence="4">UDP-glucose 4-epimerase</fullName>
        <ecNumber evidence="4">5.1.3.2</ecNumber>
    </submittedName>
</protein>
<dbReference type="RefSeq" id="WP_307434761.1">
    <property type="nucleotide sequence ID" value="NZ_JAUSVK010000001.1"/>
</dbReference>
<dbReference type="SUPFAM" id="SSF51735">
    <property type="entry name" value="NAD(P)-binding Rossmann-fold domains"/>
    <property type="match status" value="1"/>
</dbReference>
<dbReference type="Gene3D" id="3.40.50.720">
    <property type="entry name" value="NAD(P)-binding Rossmann-like Domain"/>
    <property type="match status" value="1"/>
</dbReference>
<proteinExistence type="inferred from homology"/>
<evidence type="ECO:0000313" key="4">
    <source>
        <dbReference type="EMBL" id="MDQ0395685.1"/>
    </source>
</evidence>
<dbReference type="InterPro" id="IPR036291">
    <property type="entry name" value="NAD(P)-bd_dom_sf"/>
</dbReference>
<accession>A0ABU0FNT2</accession>
<comment type="similarity">
    <text evidence="2">Belongs to the NAD(P)-dependent epimerase/dehydratase family.</text>
</comment>
<evidence type="ECO:0000259" key="3">
    <source>
        <dbReference type="Pfam" id="PF01370"/>
    </source>
</evidence>
<reference evidence="4 5" key="1">
    <citation type="submission" date="2023-07" db="EMBL/GenBank/DDBJ databases">
        <title>Genomic Encyclopedia of Type Strains, Phase IV (KMG-IV): sequencing the most valuable type-strain genomes for metagenomic binning, comparative biology and taxonomic classification.</title>
        <authorList>
            <person name="Goeker M."/>
        </authorList>
    </citation>
    <scope>NUCLEOTIDE SEQUENCE [LARGE SCALE GENOMIC DNA]</scope>
    <source>
        <strain evidence="4 5">DSM 5896</strain>
    </source>
</reference>
<organism evidence="4 5">
    <name type="scientific">Labrys monachus</name>
    <dbReference type="NCBI Taxonomy" id="217067"/>
    <lineage>
        <taxon>Bacteria</taxon>
        <taxon>Pseudomonadati</taxon>
        <taxon>Pseudomonadota</taxon>
        <taxon>Alphaproteobacteria</taxon>
        <taxon>Hyphomicrobiales</taxon>
        <taxon>Xanthobacteraceae</taxon>
        <taxon>Labrys</taxon>
    </lineage>
</organism>
<gene>
    <name evidence="4" type="ORF">J3R73_005477</name>
</gene>